<evidence type="ECO:0000313" key="2">
    <source>
        <dbReference type="EMBL" id="PJF47678.1"/>
    </source>
</evidence>
<dbReference type="EMBL" id="PGTN01000038">
    <property type="protein sequence ID" value="PJF47678.1"/>
    <property type="molecule type" value="Genomic_DNA"/>
</dbReference>
<gene>
    <name evidence="2" type="ORF">CUN48_07330</name>
</gene>
<name>A0A2M8QD35_9CHLR</name>
<dbReference type="AlphaFoldDB" id="A0A2M8QD35"/>
<accession>A0A2M8QD35</accession>
<feature type="transmembrane region" description="Helical" evidence="1">
    <location>
        <begin position="88"/>
        <end position="111"/>
    </location>
</feature>
<sequence length="190" mass="20042">MSARCADCLNEAIERCEVTGVPLCAEHLWYADDGRRVSERVARQLMSQGKVVYAPQVYLDQLGRAAVLPRLPTAPPPRITRQRNGNDIIALLACISGIFSMATCFGIGIAICAPPLPLVPLLLGSVGLAGARNATKPDQARLFSWIGIVGGAGFVVLVLLAVIGSLAFGVTTLIPMVPMPRPTPTPFAGP</sequence>
<proteinExistence type="predicted"/>
<feature type="transmembrane region" description="Helical" evidence="1">
    <location>
        <begin position="117"/>
        <end position="135"/>
    </location>
</feature>
<keyword evidence="1" id="KW-0812">Transmembrane</keyword>
<reference evidence="2 3" key="1">
    <citation type="submission" date="2017-11" db="EMBL/GenBank/DDBJ databases">
        <title>Evolution of Phototrophy in the Chloroflexi Phylum Driven by Horizontal Gene Transfer.</title>
        <authorList>
            <person name="Ward L.M."/>
            <person name="Hemp J."/>
            <person name="Shih P.M."/>
            <person name="Mcglynn S.E."/>
            <person name="Fischer W."/>
        </authorList>
    </citation>
    <scope>NUCLEOTIDE SEQUENCE [LARGE SCALE GENOMIC DNA]</scope>
    <source>
        <strain evidence="2">JP3_7</strain>
    </source>
</reference>
<keyword evidence="1" id="KW-0472">Membrane</keyword>
<evidence type="ECO:0000313" key="3">
    <source>
        <dbReference type="Proteomes" id="UP000230790"/>
    </source>
</evidence>
<dbReference type="Proteomes" id="UP000230790">
    <property type="component" value="Unassembled WGS sequence"/>
</dbReference>
<comment type="caution">
    <text evidence="2">The sequence shown here is derived from an EMBL/GenBank/DDBJ whole genome shotgun (WGS) entry which is preliminary data.</text>
</comment>
<keyword evidence="1" id="KW-1133">Transmembrane helix</keyword>
<evidence type="ECO:0000256" key="1">
    <source>
        <dbReference type="SAM" id="Phobius"/>
    </source>
</evidence>
<organism evidence="2 3">
    <name type="scientific">Candidatus Thermofonsia Clade 3 bacterium</name>
    <dbReference type="NCBI Taxonomy" id="2364212"/>
    <lineage>
        <taxon>Bacteria</taxon>
        <taxon>Bacillati</taxon>
        <taxon>Chloroflexota</taxon>
        <taxon>Candidatus Thermofontia</taxon>
        <taxon>Candidatus Thermofonsia Clade 3</taxon>
    </lineage>
</organism>
<feature type="transmembrane region" description="Helical" evidence="1">
    <location>
        <begin position="142"/>
        <end position="170"/>
    </location>
</feature>
<protein>
    <submittedName>
        <fullName evidence="2">Uncharacterized protein</fullName>
    </submittedName>
</protein>